<proteinExistence type="predicted"/>
<dbReference type="SUPFAM" id="SSF53098">
    <property type="entry name" value="Ribonuclease H-like"/>
    <property type="match status" value="1"/>
</dbReference>
<feature type="compositionally biased region" description="Polar residues" evidence="1">
    <location>
        <begin position="1"/>
        <end position="11"/>
    </location>
</feature>
<comment type="caution">
    <text evidence="2">The sequence shown here is derived from an EMBL/GenBank/DDBJ whole genome shotgun (WGS) entry which is preliminary data.</text>
</comment>
<dbReference type="EMBL" id="JABBWM010000118">
    <property type="protein sequence ID" value="KAG2088737.1"/>
    <property type="molecule type" value="Genomic_DNA"/>
</dbReference>
<dbReference type="GeneID" id="64694260"/>
<dbReference type="AlphaFoldDB" id="A0A9P7ET53"/>
<keyword evidence="3" id="KW-1185">Reference proteome</keyword>
<evidence type="ECO:0000313" key="3">
    <source>
        <dbReference type="Proteomes" id="UP000823399"/>
    </source>
</evidence>
<evidence type="ECO:0000313" key="2">
    <source>
        <dbReference type="EMBL" id="KAG2088737.1"/>
    </source>
</evidence>
<reference evidence="2" key="1">
    <citation type="journal article" date="2020" name="New Phytol.">
        <title>Comparative genomics reveals dynamic genome evolution in host specialist ectomycorrhizal fungi.</title>
        <authorList>
            <person name="Lofgren L.A."/>
            <person name="Nguyen N.H."/>
            <person name="Vilgalys R."/>
            <person name="Ruytinx J."/>
            <person name="Liao H.L."/>
            <person name="Branco S."/>
            <person name="Kuo A."/>
            <person name="LaButti K."/>
            <person name="Lipzen A."/>
            <person name="Andreopoulos W."/>
            <person name="Pangilinan J."/>
            <person name="Riley R."/>
            <person name="Hundley H."/>
            <person name="Na H."/>
            <person name="Barry K."/>
            <person name="Grigoriev I.V."/>
            <person name="Stajich J.E."/>
            <person name="Kennedy P.G."/>
        </authorList>
    </citation>
    <scope>NUCLEOTIDE SEQUENCE</scope>
    <source>
        <strain evidence="2">FC423</strain>
    </source>
</reference>
<evidence type="ECO:0000256" key="1">
    <source>
        <dbReference type="SAM" id="MobiDB-lite"/>
    </source>
</evidence>
<sequence>MSDTEFANLSNEVEREDASANVDEELPDNEDGWVDEVALLDQDKRIELQRDIQPVKSVLLKLRKLSYKLINSTTILLPAWRKILLDLQMTPMNMPRDVCTCWNSTFDMLDYAVVHQEAIDTVTQRRDLGLRKFEFVDSDWEIVSQLQDVLKLTDKSEVYRIAMVLHPCHKLAYFKNTRWENTWIETVATLVRDEFEWSYLEVGIQQNSDDIEVLNTTAHEVCVFLYFCMAH</sequence>
<protein>
    <submittedName>
        <fullName evidence="2">Uncharacterized protein</fullName>
    </submittedName>
</protein>
<dbReference type="RefSeq" id="XP_041285647.1">
    <property type="nucleotide sequence ID" value="XM_041432001.1"/>
</dbReference>
<dbReference type="OrthoDB" id="3359487at2759"/>
<name>A0A9P7ET53_9AGAM</name>
<dbReference type="Proteomes" id="UP000823399">
    <property type="component" value="Unassembled WGS sequence"/>
</dbReference>
<accession>A0A9P7ET53</accession>
<dbReference type="InterPro" id="IPR012337">
    <property type="entry name" value="RNaseH-like_sf"/>
</dbReference>
<organism evidence="2 3">
    <name type="scientific">Suillus discolor</name>
    <dbReference type="NCBI Taxonomy" id="1912936"/>
    <lineage>
        <taxon>Eukaryota</taxon>
        <taxon>Fungi</taxon>
        <taxon>Dikarya</taxon>
        <taxon>Basidiomycota</taxon>
        <taxon>Agaricomycotina</taxon>
        <taxon>Agaricomycetes</taxon>
        <taxon>Agaricomycetidae</taxon>
        <taxon>Boletales</taxon>
        <taxon>Suillineae</taxon>
        <taxon>Suillaceae</taxon>
        <taxon>Suillus</taxon>
    </lineage>
</organism>
<feature type="region of interest" description="Disordered" evidence="1">
    <location>
        <begin position="1"/>
        <end position="28"/>
    </location>
</feature>
<gene>
    <name evidence="2" type="ORF">F5147DRAFT_587509</name>
</gene>